<dbReference type="CDD" id="cd00452">
    <property type="entry name" value="KDPG_aldolase"/>
    <property type="match status" value="1"/>
</dbReference>
<keyword evidence="7" id="KW-1185">Reference proteome</keyword>
<dbReference type="InterPro" id="IPR000887">
    <property type="entry name" value="Aldlse_KDPG_KHG"/>
</dbReference>
<evidence type="ECO:0000256" key="2">
    <source>
        <dbReference type="ARBA" id="ARBA00006906"/>
    </source>
</evidence>
<proteinExistence type="inferred from homology"/>
<gene>
    <name evidence="6" type="ORF">EV207_104145</name>
</gene>
<evidence type="ECO:0000256" key="1">
    <source>
        <dbReference type="ARBA" id="ARBA00004761"/>
    </source>
</evidence>
<dbReference type="SUPFAM" id="SSF51569">
    <property type="entry name" value="Aldolase"/>
    <property type="match status" value="1"/>
</dbReference>
<name>A0A4V6NQQ4_9BACL</name>
<organism evidence="6 7">
    <name type="scientific">Scopulibacillus darangshiensis</name>
    <dbReference type="NCBI Taxonomy" id="442528"/>
    <lineage>
        <taxon>Bacteria</taxon>
        <taxon>Bacillati</taxon>
        <taxon>Bacillota</taxon>
        <taxon>Bacilli</taxon>
        <taxon>Bacillales</taxon>
        <taxon>Sporolactobacillaceae</taxon>
        <taxon>Scopulibacillus</taxon>
    </lineage>
</organism>
<dbReference type="Proteomes" id="UP000295416">
    <property type="component" value="Unassembled WGS sequence"/>
</dbReference>
<dbReference type="RefSeq" id="WP_132744288.1">
    <property type="nucleotide sequence ID" value="NZ_SLXK01000004.1"/>
</dbReference>
<comment type="similarity">
    <text evidence="2">Belongs to the KHG/KDPG aldolase family.</text>
</comment>
<evidence type="ECO:0000313" key="7">
    <source>
        <dbReference type="Proteomes" id="UP000295416"/>
    </source>
</evidence>
<dbReference type="EMBL" id="SLXK01000004">
    <property type="protein sequence ID" value="TCP30966.1"/>
    <property type="molecule type" value="Genomic_DNA"/>
</dbReference>
<comment type="pathway">
    <text evidence="1">Carbohydrate acid metabolism.</text>
</comment>
<comment type="subunit">
    <text evidence="3">Homotrimer.</text>
</comment>
<accession>A0A4V6NQQ4</accession>
<evidence type="ECO:0000256" key="3">
    <source>
        <dbReference type="ARBA" id="ARBA00011233"/>
    </source>
</evidence>
<dbReference type="Gene3D" id="3.20.20.70">
    <property type="entry name" value="Aldolase class I"/>
    <property type="match status" value="1"/>
</dbReference>
<dbReference type="PANTHER" id="PTHR30246:SF1">
    <property type="entry name" value="2-DEHYDRO-3-DEOXY-6-PHOSPHOGALACTONATE ALDOLASE-RELATED"/>
    <property type="match status" value="1"/>
</dbReference>
<dbReference type="Pfam" id="PF01081">
    <property type="entry name" value="Aldolase"/>
    <property type="match status" value="1"/>
</dbReference>
<keyword evidence="4" id="KW-0456">Lyase</keyword>
<dbReference type="InterPro" id="IPR013785">
    <property type="entry name" value="Aldolase_TIM"/>
</dbReference>
<evidence type="ECO:0000313" key="6">
    <source>
        <dbReference type="EMBL" id="TCP30966.1"/>
    </source>
</evidence>
<protein>
    <submittedName>
        <fullName evidence="6">2-keto-3-deoxy-phosphogluconate aldolase</fullName>
    </submittedName>
</protein>
<sequence>MNKWDKLQQLKDSGLVAVIRRPKQDHIYNLAQALVDGGVGALEITVDTPDVFDMIVNLKGIFGDQVLVGAGTVLDAETAKQAITVGSDFIFSPIVDIETIQLTNSYGKISIPGVMTPTEIVTAYKAGADLLKVFPGNSLGVNYIKELQGPLGHIPMMPTGGVTLENVAQFIKNGAVAVGVGGSLVNKEVIEAGRYEELTEIAGKFIHLIKESRSIVHY</sequence>
<keyword evidence="5" id="KW-0119">Carbohydrate metabolism</keyword>
<reference evidence="6 7" key="1">
    <citation type="submission" date="2019-03" db="EMBL/GenBank/DDBJ databases">
        <title>Genomic Encyclopedia of Type Strains, Phase IV (KMG-IV): sequencing the most valuable type-strain genomes for metagenomic binning, comparative biology and taxonomic classification.</title>
        <authorList>
            <person name="Goeker M."/>
        </authorList>
    </citation>
    <scope>NUCLEOTIDE SEQUENCE [LARGE SCALE GENOMIC DNA]</scope>
    <source>
        <strain evidence="6 7">DSM 19377</strain>
    </source>
</reference>
<evidence type="ECO:0000256" key="4">
    <source>
        <dbReference type="ARBA" id="ARBA00023239"/>
    </source>
</evidence>
<dbReference type="PANTHER" id="PTHR30246">
    <property type="entry name" value="2-KETO-3-DEOXY-6-PHOSPHOGLUCONATE ALDOLASE"/>
    <property type="match status" value="1"/>
</dbReference>
<comment type="caution">
    <text evidence="6">The sequence shown here is derived from an EMBL/GenBank/DDBJ whole genome shotgun (WGS) entry which is preliminary data.</text>
</comment>
<dbReference type="GO" id="GO:0016829">
    <property type="term" value="F:lyase activity"/>
    <property type="evidence" value="ECO:0007669"/>
    <property type="project" value="UniProtKB-KW"/>
</dbReference>
<dbReference type="OrthoDB" id="9802667at2"/>
<dbReference type="NCBIfam" id="TIGR01182">
    <property type="entry name" value="eda"/>
    <property type="match status" value="1"/>
</dbReference>
<dbReference type="AlphaFoldDB" id="A0A4V6NQQ4"/>
<evidence type="ECO:0000256" key="5">
    <source>
        <dbReference type="ARBA" id="ARBA00023277"/>
    </source>
</evidence>